<reference evidence="11 12" key="1">
    <citation type="submission" date="2024-09" db="EMBL/GenBank/DDBJ databases">
        <authorList>
            <person name="Zhang Z.-H."/>
        </authorList>
    </citation>
    <scope>NUCLEOTIDE SEQUENCE [LARGE SCALE GENOMIC DNA]</scope>
    <source>
        <strain evidence="11 12">HHTR114</strain>
    </source>
</reference>
<dbReference type="PIRSF" id="PIRSF002465">
    <property type="entry name" value="Phsphlp_syn_PlsX"/>
    <property type="match status" value="1"/>
</dbReference>
<gene>
    <name evidence="10 11" type="primary">plsX</name>
    <name evidence="11" type="ORF">ACFMB1_19170</name>
</gene>
<sequence length="363" mass="37800">MTQAKATAPDLALAVDAMGGDTGPQAVVDGVAHAVKHGLKARFIFFGDKTKLEPLIAGHSNLSGAEIRHADNVVAMTDKPMHVLRRGRDTSMWAAVTAVAEGDAQAVVSGGNTGALMAVSRKQLGMIEGVERPAVTALWPTPRGRCVVLDVGANVEADEDQLVQFAIMGEAFFRALMNVDKPTVGLLNVGAEDLKGHELIRTAARVLREADPDMAFKGFVEGNDISKGTVDVVVTDGFTGNVALKTAEGAARLLGGWMKETLTGTLNAKLGALMMAPGLRKLKDRIDPSSNNGGVFLGVNGVVVKSHGGADARGVASAVNMAASLAARPFREEVASTVKSVMSRRQRIAEASASETTIKAAAV</sequence>
<protein>
    <recommendedName>
        <fullName evidence="8 10">Phosphate acyltransferase</fullName>
        <ecNumber evidence="8 10">2.3.1.274</ecNumber>
    </recommendedName>
    <alternativeName>
        <fullName evidence="10">Acyl-ACP phosphotransacylase</fullName>
    </alternativeName>
    <alternativeName>
        <fullName evidence="10">Acyl-[acyl-carrier-protein]--phosphate acyltransferase</fullName>
    </alternativeName>
    <alternativeName>
        <fullName evidence="10">Phosphate-acyl-ACP acyltransferase</fullName>
    </alternativeName>
</protein>
<dbReference type="GO" id="GO:0043811">
    <property type="term" value="F:phosphate:acyl-[acyl carrier protein] acyltransferase activity"/>
    <property type="evidence" value="ECO:0007669"/>
    <property type="project" value="UniProtKB-EC"/>
</dbReference>
<keyword evidence="2 10" id="KW-0963">Cytoplasm</keyword>
<keyword evidence="5 10" id="KW-0443">Lipid metabolism</keyword>
<evidence type="ECO:0000256" key="6">
    <source>
        <dbReference type="ARBA" id="ARBA00023209"/>
    </source>
</evidence>
<proteinExistence type="inferred from homology"/>
<comment type="similarity">
    <text evidence="10">Belongs to the PlsX family.</text>
</comment>
<keyword evidence="6 10" id="KW-0594">Phospholipid biosynthesis</keyword>
<dbReference type="PANTHER" id="PTHR30100:SF1">
    <property type="entry name" value="PHOSPHATE ACYLTRANSFERASE"/>
    <property type="match status" value="1"/>
</dbReference>
<organism evidence="11 12">
    <name type="scientific">Hyphococcus aureus</name>
    <dbReference type="NCBI Taxonomy" id="2666033"/>
    <lineage>
        <taxon>Bacteria</taxon>
        <taxon>Pseudomonadati</taxon>
        <taxon>Pseudomonadota</taxon>
        <taxon>Alphaproteobacteria</taxon>
        <taxon>Parvularculales</taxon>
        <taxon>Parvularculaceae</taxon>
        <taxon>Hyphococcus</taxon>
    </lineage>
</organism>
<comment type="function">
    <text evidence="10">Catalyzes the reversible formation of acyl-phosphate (acyl-PO(4)) from acyl-[acyl-carrier-protein] (acyl-ACP). This enzyme utilizes acyl-ACP as fatty acyl donor, but not acyl-CoA.</text>
</comment>
<evidence type="ECO:0000256" key="7">
    <source>
        <dbReference type="ARBA" id="ARBA00023264"/>
    </source>
</evidence>
<dbReference type="SUPFAM" id="SSF53659">
    <property type="entry name" value="Isocitrate/Isopropylmalate dehydrogenase-like"/>
    <property type="match status" value="1"/>
</dbReference>
<keyword evidence="12" id="KW-1185">Reference proteome</keyword>
<keyword evidence="3 10" id="KW-0444">Lipid biosynthesis</keyword>
<evidence type="ECO:0000256" key="2">
    <source>
        <dbReference type="ARBA" id="ARBA00022490"/>
    </source>
</evidence>
<dbReference type="HAMAP" id="MF_00019">
    <property type="entry name" value="PlsX"/>
    <property type="match status" value="1"/>
</dbReference>
<evidence type="ECO:0000256" key="9">
    <source>
        <dbReference type="ARBA" id="ARBA00046608"/>
    </source>
</evidence>
<evidence type="ECO:0000256" key="5">
    <source>
        <dbReference type="ARBA" id="ARBA00023098"/>
    </source>
</evidence>
<keyword evidence="4 10" id="KW-0808">Transferase</keyword>
<evidence type="ECO:0000256" key="8">
    <source>
        <dbReference type="ARBA" id="ARBA00024069"/>
    </source>
</evidence>
<evidence type="ECO:0000256" key="1">
    <source>
        <dbReference type="ARBA" id="ARBA00001232"/>
    </source>
</evidence>
<dbReference type="Gene3D" id="3.40.718.10">
    <property type="entry name" value="Isopropylmalate Dehydrogenase"/>
    <property type="match status" value="1"/>
</dbReference>
<dbReference type="Pfam" id="PF02504">
    <property type="entry name" value="FA_synthesis"/>
    <property type="match status" value="1"/>
</dbReference>
<evidence type="ECO:0000256" key="4">
    <source>
        <dbReference type="ARBA" id="ARBA00022679"/>
    </source>
</evidence>
<comment type="caution">
    <text evidence="11">The sequence shown here is derived from an EMBL/GenBank/DDBJ whole genome shotgun (WGS) entry which is preliminary data.</text>
</comment>
<dbReference type="PANTHER" id="PTHR30100">
    <property type="entry name" value="FATTY ACID/PHOSPHOLIPID SYNTHESIS PROTEIN PLSX"/>
    <property type="match status" value="1"/>
</dbReference>
<comment type="pathway">
    <text evidence="10">Lipid metabolism; phospholipid metabolism.</text>
</comment>
<accession>A0ABW1L3E3</accession>
<dbReference type="EC" id="2.3.1.274" evidence="8 10"/>
<dbReference type="Proteomes" id="UP001596116">
    <property type="component" value="Unassembled WGS sequence"/>
</dbReference>
<keyword evidence="11" id="KW-0012">Acyltransferase</keyword>
<dbReference type="RefSeq" id="WP_379880926.1">
    <property type="nucleotide sequence ID" value="NZ_JBHPON010000003.1"/>
</dbReference>
<comment type="subunit">
    <text evidence="9 10">Homodimer. Probably interacts with PlsY.</text>
</comment>
<dbReference type="EMBL" id="JBHPON010000003">
    <property type="protein sequence ID" value="MFC6037682.1"/>
    <property type="molecule type" value="Genomic_DNA"/>
</dbReference>
<dbReference type="InterPro" id="IPR012281">
    <property type="entry name" value="Phospholipid_synth_PlsX-like"/>
</dbReference>
<dbReference type="NCBIfam" id="TIGR00182">
    <property type="entry name" value="plsX"/>
    <property type="match status" value="1"/>
</dbReference>
<dbReference type="InterPro" id="IPR003664">
    <property type="entry name" value="FA_synthesis"/>
</dbReference>
<evidence type="ECO:0000313" key="12">
    <source>
        <dbReference type="Proteomes" id="UP001596116"/>
    </source>
</evidence>
<evidence type="ECO:0000256" key="3">
    <source>
        <dbReference type="ARBA" id="ARBA00022516"/>
    </source>
</evidence>
<evidence type="ECO:0000256" key="10">
    <source>
        <dbReference type="HAMAP-Rule" id="MF_00019"/>
    </source>
</evidence>
<name>A0ABW1L3E3_9PROT</name>
<comment type="catalytic activity">
    <reaction evidence="1 10">
        <text>a fatty acyl-[ACP] + phosphate = an acyl phosphate + holo-[ACP]</text>
        <dbReference type="Rhea" id="RHEA:42292"/>
        <dbReference type="Rhea" id="RHEA-COMP:9685"/>
        <dbReference type="Rhea" id="RHEA-COMP:14125"/>
        <dbReference type="ChEBI" id="CHEBI:43474"/>
        <dbReference type="ChEBI" id="CHEBI:59918"/>
        <dbReference type="ChEBI" id="CHEBI:64479"/>
        <dbReference type="ChEBI" id="CHEBI:138651"/>
        <dbReference type="EC" id="2.3.1.274"/>
    </reaction>
</comment>
<keyword evidence="7 10" id="KW-1208">Phospholipid metabolism</keyword>
<comment type="subcellular location">
    <subcellularLocation>
        <location evidence="10">Cytoplasm</location>
    </subcellularLocation>
    <text evidence="10">Associated with the membrane possibly through PlsY.</text>
</comment>
<evidence type="ECO:0000313" key="11">
    <source>
        <dbReference type="EMBL" id="MFC6037682.1"/>
    </source>
</evidence>